<comment type="caution">
    <text evidence="4">The sequence shown here is derived from an EMBL/GenBank/DDBJ whole genome shotgun (WGS) entry which is preliminary data.</text>
</comment>
<feature type="domain" description="Glycosyl transferase family 1" evidence="2">
    <location>
        <begin position="178"/>
        <end position="320"/>
    </location>
</feature>
<evidence type="ECO:0000259" key="3">
    <source>
        <dbReference type="Pfam" id="PF13439"/>
    </source>
</evidence>
<keyword evidence="1" id="KW-0808">Transferase</keyword>
<evidence type="ECO:0000313" key="5">
    <source>
        <dbReference type="Proteomes" id="UP000613193"/>
    </source>
</evidence>
<dbReference type="SUPFAM" id="SSF53756">
    <property type="entry name" value="UDP-Glycosyltransferase/glycogen phosphorylase"/>
    <property type="match status" value="1"/>
</dbReference>
<dbReference type="CDD" id="cd03809">
    <property type="entry name" value="GT4_MtfB-like"/>
    <property type="match status" value="1"/>
</dbReference>
<dbReference type="Pfam" id="PF00534">
    <property type="entry name" value="Glycos_transf_1"/>
    <property type="match status" value="1"/>
</dbReference>
<gene>
    <name evidence="4" type="ORF">I5M19_18060</name>
</gene>
<feature type="domain" description="Glycosyltransferase subfamily 4-like N-terminal" evidence="3">
    <location>
        <begin position="51"/>
        <end position="163"/>
    </location>
</feature>
<dbReference type="InterPro" id="IPR028098">
    <property type="entry name" value="Glyco_trans_4-like_N"/>
</dbReference>
<protein>
    <submittedName>
        <fullName evidence="4">Glycosyltransferase family 4 protein</fullName>
    </submittedName>
</protein>
<dbReference type="RefSeq" id="WP_200067778.1">
    <property type="nucleotide sequence ID" value="NZ_JAEHFW010000004.1"/>
</dbReference>
<dbReference type="PANTHER" id="PTHR46401:SF2">
    <property type="entry name" value="GLYCOSYLTRANSFERASE WBBK-RELATED"/>
    <property type="match status" value="1"/>
</dbReference>
<dbReference type="Gene3D" id="3.40.50.2000">
    <property type="entry name" value="Glycogen Phosphorylase B"/>
    <property type="match status" value="2"/>
</dbReference>
<keyword evidence="5" id="KW-1185">Reference proteome</keyword>
<proteinExistence type="predicted"/>
<dbReference type="GO" id="GO:0009103">
    <property type="term" value="P:lipopolysaccharide biosynthetic process"/>
    <property type="evidence" value="ECO:0007669"/>
    <property type="project" value="TreeGrafter"/>
</dbReference>
<name>A0A934UPR1_9SPHI</name>
<dbReference type="InterPro" id="IPR001296">
    <property type="entry name" value="Glyco_trans_1"/>
</dbReference>
<organism evidence="4 5">
    <name type="scientific">Mucilaginibacter segetis</name>
    <dbReference type="NCBI Taxonomy" id="2793071"/>
    <lineage>
        <taxon>Bacteria</taxon>
        <taxon>Pseudomonadati</taxon>
        <taxon>Bacteroidota</taxon>
        <taxon>Sphingobacteriia</taxon>
        <taxon>Sphingobacteriales</taxon>
        <taxon>Sphingobacteriaceae</taxon>
        <taxon>Mucilaginibacter</taxon>
    </lineage>
</organism>
<evidence type="ECO:0000313" key="4">
    <source>
        <dbReference type="EMBL" id="MBK0381232.1"/>
    </source>
</evidence>
<accession>A0A934UPR1</accession>
<dbReference type="PANTHER" id="PTHR46401">
    <property type="entry name" value="GLYCOSYLTRANSFERASE WBBK-RELATED"/>
    <property type="match status" value="1"/>
</dbReference>
<dbReference type="AlphaFoldDB" id="A0A934UPR1"/>
<reference evidence="4" key="1">
    <citation type="submission" date="2020-12" db="EMBL/GenBank/DDBJ databases">
        <title>Bacterial novel species Mucilaginibacter sp. SD-g isolated from soil.</title>
        <authorList>
            <person name="Jung H.-Y."/>
        </authorList>
    </citation>
    <scope>NUCLEOTIDE SEQUENCE</scope>
    <source>
        <strain evidence="4">SD-g</strain>
    </source>
</reference>
<dbReference type="EMBL" id="JAEHFW010000004">
    <property type="protein sequence ID" value="MBK0381232.1"/>
    <property type="molecule type" value="Genomic_DNA"/>
</dbReference>
<dbReference type="Pfam" id="PF13439">
    <property type="entry name" value="Glyco_transf_4"/>
    <property type="match status" value="1"/>
</dbReference>
<dbReference type="GO" id="GO:0016757">
    <property type="term" value="F:glycosyltransferase activity"/>
    <property type="evidence" value="ECO:0007669"/>
    <property type="project" value="InterPro"/>
</dbReference>
<evidence type="ECO:0000259" key="2">
    <source>
        <dbReference type="Pfam" id="PF00534"/>
    </source>
</evidence>
<sequence length="351" mass="40378">MSKTSILVTFDSMKNPNSGYFSFGKGLGDALLKQNKGRFKLTYYLFKITTYFDGLVDILHLNRLHRIFFPSYNKFNLIHFTDQTCRLRPYRVRGKKIMTIHDINNAHLLFKPPHKVDAHIKKLKRFIAYCDKVVTISRFVADDILRFIPEARDKLSVIYNGADKLQVADGYTPAYKPERLFLFTIGLLSVQKGFHYIPALLANNNYELVIAGIETPHKKNIIAEAEKYDCIDRVTITGPISDSDKAWYYKNCSAFVFPSIAEGFGLPVIEAMYFGKPVFLSKFTSLPEVGGNEAYYFDNFEPDHMQAVFAKGMKDYKANDREAAIIAHAHKFSWEKTAQQYLQLYEECLKS</sequence>
<evidence type="ECO:0000256" key="1">
    <source>
        <dbReference type="ARBA" id="ARBA00022679"/>
    </source>
</evidence>
<dbReference type="Proteomes" id="UP000613193">
    <property type="component" value="Unassembled WGS sequence"/>
</dbReference>